<evidence type="ECO:0000256" key="1">
    <source>
        <dbReference type="ARBA" id="ARBA00022724"/>
    </source>
</evidence>
<keyword evidence="4" id="KW-1185">Reference proteome</keyword>
<dbReference type="Pfam" id="PF13384">
    <property type="entry name" value="HTH_23"/>
    <property type="match status" value="1"/>
</dbReference>
<dbReference type="PANTHER" id="PTHR46564:SF1">
    <property type="entry name" value="TRANSPOSASE"/>
    <property type="match status" value="1"/>
</dbReference>
<protein>
    <recommendedName>
        <fullName evidence="2">Paired domain-containing protein</fullName>
    </recommendedName>
</protein>
<dbReference type="InterPro" id="IPR009057">
    <property type="entry name" value="Homeodomain-like_sf"/>
</dbReference>
<reference evidence="3" key="1">
    <citation type="journal article" date="2023" name="G3 (Bethesda)">
        <title>Whole genome assembly and annotation of the endangered Caribbean coral Acropora cervicornis.</title>
        <authorList>
            <person name="Selwyn J.D."/>
            <person name="Vollmer S.V."/>
        </authorList>
    </citation>
    <scope>NUCLEOTIDE SEQUENCE</scope>
    <source>
        <strain evidence="3">K2</strain>
    </source>
</reference>
<reference evidence="3" key="2">
    <citation type="journal article" date="2023" name="Science">
        <title>Genomic signatures of disease resistance in endangered staghorn corals.</title>
        <authorList>
            <person name="Vollmer S.V."/>
            <person name="Selwyn J.D."/>
            <person name="Despard B.A."/>
            <person name="Roesel C.L."/>
        </authorList>
    </citation>
    <scope>NUCLEOTIDE SEQUENCE</scope>
    <source>
        <strain evidence="3">K2</strain>
    </source>
</reference>
<dbReference type="InterPro" id="IPR038717">
    <property type="entry name" value="Tc1-like_DDE_dom"/>
</dbReference>
<dbReference type="PROSITE" id="PS51057">
    <property type="entry name" value="PAIRED_2"/>
    <property type="match status" value="1"/>
</dbReference>
<organism evidence="3 4">
    <name type="scientific">Acropora cervicornis</name>
    <name type="common">Staghorn coral</name>
    <dbReference type="NCBI Taxonomy" id="6130"/>
    <lineage>
        <taxon>Eukaryota</taxon>
        <taxon>Metazoa</taxon>
        <taxon>Cnidaria</taxon>
        <taxon>Anthozoa</taxon>
        <taxon>Hexacorallia</taxon>
        <taxon>Scleractinia</taxon>
        <taxon>Astrocoeniina</taxon>
        <taxon>Acroporidae</taxon>
        <taxon>Acropora</taxon>
    </lineage>
</organism>
<evidence type="ECO:0000259" key="2">
    <source>
        <dbReference type="PROSITE" id="PS51057"/>
    </source>
</evidence>
<dbReference type="EMBL" id="JARQWQ010000127">
    <property type="protein sequence ID" value="KAK2549350.1"/>
    <property type="molecule type" value="Genomic_DNA"/>
</dbReference>
<accession>A0AAD9UTS5</accession>
<dbReference type="GO" id="GO:0003677">
    <property type="term" value="F:DNA binding"/>
    <property type="evidence" value="ECO:0007669"/>
    <property type="project" value="InterPro"/>
</dbReference>
<name>A0AAD9UTS5_ACRCE</name>
<dbReference type="PANTHER" id="PTHR46564">
    <property type="entry name" value="TRANSPOSASE"/>
    <property type="match status" value="1"/>
</dbReference>
<proteinExistence type="predicted"/>
<dbReference type="GO" id="GO:0006355">
    <property type="term" value="P:regulation of DNA-templated transcription"/>
    <property type="evidence" value="ECO:0007669"/>
    <property type="project" value="InterPro"/>
</dbReference>
<evidence type="ECO:0000313" key="3">
    <source>
        <dbReference type="EMBL" id="KAK2549350.1"/>
    </source>
</evidence>
<evidence type="ECO:0000313" key="4">
    <source>
        <dbReference type="Proteomes" id="UP001249851"/>
    </source>
</evidence>
<dbReference type="InterPro" id="IPR001523">
    <property type="entry name" value="Paired_dom"/>
</dbReference>
<comment type="caution">
    <text evidence="3">The sequence shown here is derived from an EMBL/GenBank/DDBJ whole genome shotgun (WGS) entry which is preliminary data.</text>
</comment>
<dbReference type="Gene3D" id="1.10.10.10">
    <property type="entry name" value="Winged helix-like DNA-binding domain superfamily/Winged helix DNA-binding domain"/>
    <property type="match status" value="1"/>
</dbReference>
<dbReference type="InterPro" id="IPR036388">
    <property type="entry name" value="WH-like_DNA-bd_sf"/>
</dbReference>
<dbReference type="Pfam" id="PF13358">
    <property type="entry name" value="DDE_3"/>
    <property type="match status" value="1"/>
</dbReference>
<dbReference type="AlphaFoldDB" id="A0AAD9UTS5"/>
<dbReference type="Proteomes" id="UP001249851">
    <property type="component" value="Unassembled WGS sequence"/>
</dbReference>
<dbReference type="InterPro" id="IPR036397">
    <property type="entry name" value="RNaseH_sf"/>
</dbReference>
<sequence length="286" mass="32868">MAAPYTLDLRWRIIELHFVENKTKRSIARHLRISVSTVHRMLQRFAEYGHVRPARIGRPDITTLLTRAQLLVLMEYILNNPTSYLREMEQYLIDSTGSLSNLVGLHRILRHNGYSYKRDRGVTRNYGYNVTGQIATGRYVNPSSPRVTSISAVSYDGLIAAHVTRKTFNGRRFKRFLRNEIAPQLQLYNGVNDRSLVVMGWYNHAAHPVAGVEEIVEAAGAILFYLPPYCPELNPIEGIFSIVKGWLRANDLMFLITPDPQEMILRAFFHITRCDVQSLYTHCGYL</sequence>
<keyword evidence="1" id="KW-0563">Paired box</keyword>
<dbReference type="Gene3D" id="3.30.420.10">
    <property type="entry name" value="Ribonuclease H-like superfamily/Ribonuclease H"/>
    <property type="match status" value="1"/>
</dbReference>
<feature type="domain" description="Paired" evidence="2">
    <location>
        <begin position="1"/>
        <end position="112"/>
    </location>
</feature>
<dbReference type="SUPFAM" id="SSF46689">
    <property type="entry name" value="Homeodomain-like"/>
    <property type="match status" value="1"/>
</dbReference>
<gene>
    <name evidence="3" type="ORF">P5673_030174</name>
</gene>